<dbReference type="InterPro" id="IPR036514">
    <property type="entry name" value="SGNH_hydro_sf"/>
</dbReference>
<sequence length="298" mass="31680">MLSKLLFAAMGSILAQSAAVHAAGSIGYLFTFGDSYSQTGFDPNGAKPSAANPLGNPPFPGWTAAGGANWVGDIVKEQNNSLVLSYNFAYGGATVDANIVKPYASTVLSFVDQVNQFSNSVGKHPAGTSWTAQNTIAGVWIGVNDVGNSFYLQDADAVVEKATTRYFELLQVLYKAGLRKFVLLSVPPTELTPLMIQQGADSNVLLVKAIKLYNSKLASKLSAFKKANSGVKTLLVDTSVSFKKAINNPKAYGAPDATCYNSDGKSCLWFNDYHPGIAINQLVAEQVANELEANGFGW</sequence>
<name>A0A0D2Y394_FUSOF</name>
<dbReference type="CDD" id="cd01846">
    <property type="entry name" value="fatty_acyltransferase_like"/>
    <property type="match status" value="1"/>
</dbReference>
<dbReference type="SUPFAM" id="SSF52266">
    <property type="entry name" value="SGNH hydrolase"/>
    <property type="match status" value="1"/>
</dbReference>
<evidence type="ECO:0000313" key="2">
    <source>
        <dbReference type="EnsemblFungi" id="FOXG_10745P0"/>
    </source>
</evidence>
<dbReference type="PANTHER" id="PTHR45648:SF22">
    <property type="entry name" value="GDSL LIPASE_ACYLHYDROLASE FAMILY PROTEIN (AFU_ORTHOLOGUE AFUA_4G14700)"/>
    <property type="match status" value="1"/>
</dbReference>
<dbReference type="Gene3D" id="3.40.50.1110">
    <property type="entry name" value="SGNH hydrolase"/>
    <property type="match status" value="1"/>
</dbReference>
<dbReference type="InterPro" id="IPR001087">
    <property type="entry name" value="GDSL"/>
</dbReference>
<keyword evidence="1" id="KW-0378">Hydrolase</keyword>
<dbReference type="VEuPathDB" id="FungiDB:FOXG_10745"/>
<dbReference type="EnsemblFungi" id="FOXG_10745T0">
    <property type="protein sequence ID" value="FOXG_10745P0"/>
    <property type="gene ID" value="FOXG_10745"/>
</dbReference>
<evidence type="ECO:0000256" key="1">
    <source>
        <dbReference type="ARBA" id="ARBA00022801"/>
    </source>
</evidence>
<gene>
    <name evidence="2" type="primary">28952199</name>
</gene>
<proteinExistence type="predicted"/>
<dbReference type="PANTHER" id="PTHR45648">
    <property type="entry name" value="GDSL LIPASE/ACYLHYDROLASE FAMILY PROTEIN (AFU_ORTHOLOGUE AFUA_4G14700)"/>
    <property type="match status" value="1"/>
</dbReference>
<evidence type="ECO:0000313" key="3">
    <source>
        <dbReference type="Proteomes" id="UP000002489"/>
    </source>
</evidence>
<dbReference type="Pfam" id="PF00657">
    <property type="entry name" value="Lipase_GDSL"/>
    <property type="match status" value="1"/>
</dbReference>
<organism evidence="2 3">
    <name type="scientific">Fusarium oxysporum (strain Fo5176)</name>
    <name type="common">Fusarium vascular wilt</name>
    <dbReference type="NCBI Taxonomy" id="660025"/>
    <lineage>
        <taxon>Eukaryota</taxon>
        <taxon>Fungi</taxon>
        <taxon>Dikarya</taxon>
        <taxon>Ascomycota</taxon>
        <taxon>Pezizomycotina</taxon>
        <taxon>Sordariomycetes</taxon>
        <taxon>Hypocreomycetidae</taxon>
        <taxon>Hypocreales</taxon>
        <taxon>Nectriaceae</taxon>
        <taxon>Fusarium</taxon>
        <taxon>Fusarium oxysporum species complex</taxon>
    </lineage>
</organism>
<protein>
    <submittedName>
        <fullName evidence="2">Uncharacterized protein</fullName>
    </submittedName>
</protein>
<dbReference type="Proteomes" id="UP000002489">
    <property type="component" value="Unassembled WGS sequence"/>
</dbReference>
<reference evidence="3" key="1">
    <citation type="journal article" date="2012" name="Mol. Plant Microbe Interact.">
        <title>A highly conserved effector in Fusarium oxysporum is required for full virulence on Arabidopsis.</title>
        <authorList>
            <person name="Thatcher L.F."/>
            <person name="Gardiner D.M."/>
            <person name="Kazan K."/>
            <person name="Manners J."/>
        </authorList>
    </citation>
    <scope>NUCLEOTIDE SEQUENCE [LARGE SCALE GENOMIC DNA]</scope>
    <source>
        <strain evidence="3">Fo5176</strain>
    </source>
</reference>
<dbReference type="GO" id="GO:0016788">
    <property type="term" value="F:hydrolase activity, acting on ester bonds"/>
    <property type="evidence" value="ECO:0007669"/>
    <property type="project" value="InterPro"/>
</dbReference>
<accession>A0A0D2Y394</accession>
<reference evidence="2" key="2">
    <citation type="submission" date="2025-08" db="UniProtKB">
        <authorList>
            <consortium name="EnsemblFungi"/>
        </authorList>
    </citation>
    <scope>IDENTIFICATION</scope>
    <source>
        <strain evidence="2">4287 / CBS 123668 / FGSC 9935 / NRRL 34936</strain>
    </source>
</reference>
<dbReference type="AlphaFoldDB" id="A0A0D2Y394"/>
<dbReference type="InterPro" id="IPR051058">
    <property type="entry name" value="GDSL_Est/Lipase"/>
</dbReference>